<feature type="compositionally biased region" description="Basic and acidic residues" evidence="1">
    <location>
        <begin position="32"/>
        <end position="46"/>
    </location>
</feature>
<reference evidence="2" key="1">
    <citation type="journal article" date="2014" name="Nat. Commun.">
        <title>Genome sequence of mungbean and insights into evolution within Vigna species.</title>
        <authorList>
            <person name="Kang Y.J."/>
            <person name="Kim S.K."/>
            <person name="Kim M.Y."/>
            <person name="Lestari P."/>
            <person name="Kim K.H."/>
            <person name="Ha B.K."/>
            <person name="Jun T.H."/>
            <person name="Hwang W.J."/>
            <person name="Lee T."/>
            <person name="Lee J."/>
            <person name="Shim S."/>
            <person name="Yoon M.Y."/>
            <person name="Jang Y.E."/>
            <person name="Han K.S."/>
            <person name="Taeprayoon P."/>
            <person name="Yoon N."/>
            <person name="Somta P."/>
            <person name="Tanya P."/>
            <person name="Kim K.S."/>
            <person name="Gwag J.G."/>
            <person name="Moon J.K."/>
            <person name="Lee Y.H."/>
            <person name="Park B.S."/>
            <person name="Bombarely A."/>
            <person name="Doyle J.J."/>
            <person name="Jackson S.A."/>
            <person name="Schafleitner R."/>
            <person name="Srinives P."/>
            <person name="Varshney R.K."/>
            <person name="Lee S.H."/>
        </authorList>
    </citation>
    <scope>NUCLEOTIDE SEQUENCE [LARGE SCALE GENOMIC DNA]</scope>
    <source>
        <strain evidence="2">cv. VC1973A</strain>
    </source>
</reference>
<feature type="region of interest" description="Disordered" evidence="1">
    <location>
        <begin position="1"/>
        <end position="60"/>
    </location>
</feature>
<proteinExistence type="predicted"/>
<dbReference type="RefSeq" id="XP_014497374.1">
    <property type="nucleotide sequence ID" value="XM_014641888.1"/>
</dbReference>
<dbReference type="Gene3D" id="2.40.70.10">
    <property type="entry name" value="Acid Proteases"/>
    <property type="match status" value="1"/>
</dbReference>
<dbReference type="InterPro" id="IPR021109">
    <property type="entry name" value="Peptidase_aspartic_dom_sf"/>
</dbReference>
<dbReference type="AlphaFoldDB" id="A0A1S3TUE9"/>
<dbReference type="KEGG" id="vra:106758884"/>
<dbReference type="PANTHER" id="PTHR33067">
    <property type="entry name" value="RNA-DIRECTED DNA POLYMERASE-RELATED"/>
    <property type="match status" value="1"/>
</dbReference>
<gene>
    <name evidence="3" type="primary">LOC106758884</name>
</gene>
<reference evidence="3" key="2">
    <citation type="submission" date="2025-08" db="UniProtKB">
        <authorList>
            <consortium name="RefSeq"/>
        </authorList>
    </citation>
    <scope>IDENTIFICATION</scope>
    <source>
        <tissue evidence="3">Leaf</tissue>
    </source>
</reference>
<feature type="compositionally biased region" description="Acidic residues" evidence="1">
    <location>
        <begin position="14"/>
        <end position="31"/>
    </location>
</feature>
<dbReference type="PANTHER" id="PTHR33067:SF9">
    <property type="entry name" value="RNA-DIRECTED DNA POLYMERASE"/>
    <property type="match status" value="1"/>
</dbReference>
<dbReference type="GeneID" id="106758884"/>
<name>A0A1S3TUE9_VIGRR</name>
<dbReference type="OrthoDB" id="778454at2759"/>
<evidence type="ECO:0000313" key="3">
    <source>
        <dbReference type="RefSeq" id="XP_014497374.1"/>
    </source>
</evidence>
<accession>A0A1S3TUE9</accession>
<organism evidence="2 3">
    <name type="scientific">Vigna radiata var. radiata</name>
    <name type="common">Mung bean</name>
    <name type="synonym">Phaseolus aureus</name>
    <dbReference type="NCBI Taxonomy" id="3916"/>
    <lineage>
        <taxon>Eukaryota</taxon>
        <taxon>Viridiplantae</taxon>
        <taxon>Streptophyta</taxon>
        <taxon>Embryophyta</taxon>
        <taxon>Tracheophyta</taxon>
        <taxon>Spermatophyta</taxon>
        <taxon>Magnoliopsida</taxon>
        <taxon>eudicotyledons</taxon>
        <taxon>Gunneridae</taxon>
        <taxon>Pentapetalae</taxon>
        <taxon>rosids</taxon>
        <taxon>fabids</taxon>
        <taxon>Fabales</taxon>
        <taxon>Fabaceae</taxon>
        <taxon>Papilionoideae</taxon>
        <taxon>50 kb inversion clade</taxon>
        <taxon>NPAAA clade</taxon>
        <taxon>indigoferoid/millettioid clade</taxon>
        <taxon>Phaseoleae</taxon>
        <taxon>Vigna</taxon>
    </lineage>
</organism>
<protein>
    <submittedName>
        <fullName evidence="3">Uncharacterized protein LOC106758884</fullName>
    </submittedName>
</protein>
<dbReference type="CDD" id="cd00303">
    <property type="entry name" value="retropepsin_like"/>
    <property type="match status" value="1"/>
</dbReference>
<evidence type="ECO:0000256" key="1">
    <source>
        <dbReference type="SAM" id="MobiDB-lite"/>
    </source>
</evidence>
<evidence type="ECO:0000313" key="2">
    <source>
        <dbReference type="Proteomes" id="UP000087766"/>
    </source>
</evidence>
<keyword evidence="2" id="KW-1185">Reference proteome</keyword>
<sequence length="151" mass="17143">MVDVNEVNEKGSSEDEIELTDEEEDPEEDIIEPEREEKVEFTKQEEEFVVQPQKMKHPPKVEDPGCLTISCLLNGCDVVEAMIDSRASINMLPKHFLTKFRGLMLKASSVIVTIADGSMEKPIGMVEDVIVRVEQLEFLVDFIVMDVENDE</sequence>
<dbReference type="Proteomes" id="UP000087766">
    <property type="component" value="Chromosome 1"/>
</dbReference>